<evidence type="ECO:0000313" key="3">
    <source>
        <dbReference type="Proteomes" id="UP000265848"/>
    </source>
</evidence>
<evidence type="ECO:0000259" key="1">
    <source>
        <dbReference type="Pfam" id="PF00535"/>
    </source>
</evidence>
<dbReference type="SUPFAM" id="SSF53448">
    <property type="entry name" value="Nucleotide-diphospho-sugar transferases"/>
    <property type="match status" value="1"/>
</dbReference>
<dbReference type="CDD" id="cd00761">
    <property type="entry name" value="Glyco_tranf_GTA_type"/>
    <property type="match status" value="1"/>
</dbReference>
<keyword evidence="2" id="KW-0808">Transferase</keyword>
<dbReference type="Pfam" id="PF00535">
    <property type="entry name" value="Glycos_transf_2"/>
    <property type="match status" value="1"/>
</dbReference>
<keyword evidence="3" id="KW-1185">Reference proteome</keyword>
<dbReference type="PANTHER" id="PTHR43685:SF2">
    <property type="entry name" value="GLYCOSYLTRANSFERASE 2-LIKE DOMAIN-CONTAINING PROTEIN"/>
    <property type="match status" value="1"/>
</dbReference>
<dbReference type="OrthoDB" id="5291101at2"/>
<dbReference type="AlphaFoldDB" id="A0A399J3J4"/>
<sequence length="311" mass="33495">MTTVPAYTCRFTIVVPCWNAAATLRETLASLDAQTFTDWEALLIDDGSTDATPTLIAEAVARDPRYRALRPTGKGPSDARNMALREARGEILSFCDADDLFEPNKLALMNTAFQDASVAGAYGRIAFFDGARSRTQSSVPKEDLGVPMLLGENPVCTMSNLCVRHSVFAVTGGFDGNIVHNEDLEWLIRLVAEGHRVIAIDELLAYYRTCAAGLSADLDAMRAGRAAAVKAAAEYGYRPNAAQEAVYLRYLARRALRTNAPSHQALRLTAAGVLKSPLGFFSDPFRGGLTAIGAVLALVLPRPVRAILFAA</sequence>
<dbReference type="PANTHER" id="PTHR43685">
    <property type="entry name" value="GLYCOSYLTRANSFERASE"/>
    <property type="match status" value="1"/>
</dbReference>
<dbReference type="Proteomes" id="UP000265848">
    <property type="component" value="Unassembled WGS sequence"/>
</dbReference>
<protein>
    <submittedName>
        <fullName evidence="2">Glycosyltransferase family 2 protein</fullName>
    </submittedName>
</protein>
<proteinExistence type="predicted"/>
<gene>
    <name evidence="2" type="ORF">DL237_04120</name>
</gene>
<feature type="domain" description="Glycosyltransferase 2-like" evidence="1">
    <location>
        <begin position="12"/>
        <end position="168"/>
    </location>
</feature>
<dbReference type="GO" id="GO:0016740">
    <property type="term" value="F:transferase activity"/>
    <property type="evidence" value="ECO:0007669"/>
    <property type="project" value="UniProtKB-KW"/>
</dbReference>
<reference evidence="2 3" key="1">
    <citation type="submission" date="2018-08" db="EMBL/GenBank/DDBJ databases">
        <title>Pseudooceanicola sediminis CY03 in the family Rhodobacteracea.</title>
        <authorList>
            <person name="Zhang Y.-J."/>
        </authorList>
    </citation>
    <scope>NUCLEOTIDE SEQUENCE [LARGE SCALE GENOMIC DNA]</scope>
    <source>
        <strain evidence="2 3">CY03</strain>
    </source>
</reference>
<dbReference type="EMBL" id="QWJJ01000003">
    <property type="protein sequence ID" value="RII39894.1"/>
    <property type="molecule type" value="Genomic_DNA"/>
</dbReference>
<dbReference type="InterPro" id="IPR029044">
    <property type="entry name" value="Nucleotide-diphossugar_trans"/>
</dbReference>
<evidence type="ECO:0000313" key="2">
    <source>
        <dbReference type="EMBL" id="RII39894.1"/>
    </source>
</evidence>
<comment type="caution">
    <text evidence="2">The sequence shown here is derived from an EMBL/GenBank/DDBJ whole genome shotgun (WGS) entry which is preliminary data.</text>
</comment>
<dbReference type="InterPro" id="IPR050834">
    <property type="entry name" value="Glycosyltransf_2"/>
</dbReference>
<name>A0A399J3J4_9RHOB</name>
<accession>A0A399J3J4</accession>
<dbReference type="Gene3D" id="3.90.550.10">
    <property type="entry name" value="Spore Coat Polysaccharide Biosynthesis Protein SpsA, Chain A"/>
    <property type="match status" value="1"/>
</dbReference>
<organism evidence="2 3">
    <name type="scientific">Pseudooceanicola sediminis</name>
    <dbReference type="NCBI Taxonomy" id="2211117"/>
    <lineage>
        <taxon>Bacteria</taxon>
        <taxon>Pseudomonadati</taxon>
        <taxon>Pseudomonadota</taxon>
        <taxon>Alphaproteobacteria</taxon>
        <taxon>Rhodobacterales</taxon>
        <taxon>Paracoccaceae</taxon>
        <taxon>Pseudooceanicola</taxon>
    </lineage>
</organism>
<dbReference type="InterPro" id="IPR001173">
    <property type="entry name" value="Glyco_trans_2-like"/>
</dbReference>
<dbReference type="RefSeq" id="WP_119397774.1">
    <property type="nucleotide sequence ID" value="NZ_QWJJ01000003.1"/>
</dbReference>